<accession>A0A6A5WF12</accession>
<proteinExistence type="predicted"/>
<sequence length="488" mass="55667">MALYDLAPYNRLASLDATPPLQLHYYEVWEDEKDTCMRTGAIGLDNVDDWLNLADEFAIKSRENIDIPEASMRLRLIAFKRRNLFTIACGEHVFNSISQSFRLHSTSAPAITNNNGSFARYFTEFSDVKKISKLDMVFKMPNCFNVGYDALSISYDIRSECTRALLHGVSDEEFQWLLTYFKTQKQKVLYRNPLAIAAGMLWSHRLRTEAYRARLDDIVHKIEISMGHAIPGVPPDSHLRSAYEALMIDSLDFGNIIKELHSCQTELVGLRHVGDFGRDLGQFLCKIGTELQEIRSSTEAPRVNTDPIVHQIEFSTNLYVTLTSQVTTLKERVQNHINLTYTLIAQDENRISRSVAEETALIAVATKRDRAAMKTIAVLTIIFLPPTFVATFPSMPMLNWNPQLHGKFTSNYFWVYWAVAVPLTTFVLIIWSIWWRRENKSYQYDLDEAKRAVSPTSSGVSLNSGRHGLSFHRNASFGSQPTPFRNSI</sequence>
<keyword evidence="1" id="KW-0472">Membrane</keyword>
<dbReference type="EMBL" id="ML977590">
    <property type="protein sequence ID" value="KAF2000202.1"/>
    <property type="molecule type" value="Genomic_DNA"/>
</dbReference>
<evidence type="ECO:0000256" key="1">
    <source>
        <dbReference type="SAM" id="Phobius"/>
    </source>
</evidence>
<reference evidence="2" key="1">
    <citation type="journal article" date="2020" name="Stud. Mycol.">
        <title>101 Dothideomycetes genomes: a test case for predicting lifestyles and emergence of pathogens.</title>
        <authorList>
            <person name="Haridas S."/>
            <person name="Albert R."/>
            <person name="Binder M."/>
            <person name="Bloem J."/>
            <person name="Labutti K."/>
            <person name="Salamov A."/>
            <person name="Andreopoulos B."/>
            <person name="Baker S."/>
            <person name="Barry K."/>
            <person name="Bills G."/>
            <person name="Bluhm B."/>
            <person name="Cannon C."/>
            <person name="Castanera R."/>
            <person name="Culley D."/>
            <person name="Daum C."/>
            <person name="Ezra D."/>
            <person name="Gonzalez J."/>
            <person name="Henrissat B."/>
            <person name="Kuo A."/>
            <person name="Liang C."/>
            <person name="Lipzen A."/>
            <person name="Lutzoni F."/>
            <person name="Magnuson J."/>
            <person name="Mondo S."/>
            <person name="Nolan M."/>
            <person name="Ohm R."/>
            <person name="Pangilinan J."/>
            <person name="Park H.-J."/>
            <person name="Ramirez L."/>
            <person name="Alfaro M."/>
            <person name="Sun H."/>
            <person name="Tritt A."/>
            <person name="Yoshinaga Y."/>
            <person name="Zwiers L.-H."/>
            <person name="Turgeon B."/>
            <person name="Goodwin S."/>
            <person name="Spatafora J."/>
            <person name="Crous P."/>
            <person name="Grigoriev I."/>
        </authorList>
    </citation>
    <scope>NUCLEOTIDE SEQUENCE</scope>
    <source>
        <strain evidence="2">CBS 123094</strain>
    </source>
</reference>
<feature type="transmembrane region" description="Helical" evidence="1">
    <location>
        <begin position="414"/>
        <end position="434"/>
    </location>
</feature>
<organism evidence="2 3">
    <name type="scientific">Amniculicola lignicola CBS 123094</name>
    <dbReference type="NCBI Taxonomy" id="1392246"/>
    <lineage>
        <taxon>Eukaryota</taxon>
        <taxon>Fungi</taxon>
        <taxon>Dikarya</taxon>
        <taxon>Ascomycota</taxon>
        <taxon>Pezizomycotina</taxon>
        <taxon>Dothideomycetes</taxon>
        <taxon>Pleosporomycetidae</taxon>
        <taxon>Pleosporales</taxon>
        <taxon>Amniculicolaceae</taxon>
        <taxon>Amniculicola</taxon>
    </lineage>
</organism>
<protein>
    <recommendedName>
        <fullName evidence="4">Cora-domain-containing protein</fullName>
    </recommendedName>
</protein>
<dbReference type="Gene3D" id="1.20.58.340">
    <property type="entry name" value="Magnesium transport protein CorA, transmembrane region"/>
    <property type="match status" value="1"/>
</dbReference>
<gene>
    <name evidence="2" type="ORF">P154DRAFT_204140</name>
</gene>
<name>A0A6A5WF12_9PLEO</name>
<dbReference type="AlphaFoldDB" id="A0A6A5WF12"/>
<keyword evidence="1" id="KW-1133">Transmembrane helix</keyword>
<keyword evidence="1" id="KW-0812">Transmembrane</keyword>
<keyword evidence="3" id="KW-1185">Reference proteome</keyword>
<evidence type="ECO:0000313" key="3">
    <source>
        <dbReference type="Proteomes" id="UP000799779"/>
    </source>
</evidence>
<feature type="transmembrane region" description="Helical" evidence="1">
    <location>
        <begin position="376"/>
        <end position="394"/>
    </location>
</feature>
<dbReference type="Proteomes" id="UP000799779">
    <property type="component" value="Unassembled WGS sequence"/>
</dbReference>
<evidence type="ECO:0008006" key="4">
    <source>
        <dbReference type="Google" id="ProtNLM"/>
    </source>
</evidence>
<evidence type="ECO:0000313" key="2">
    <source>
        <dbReference type="EMBL" id="KAF2000202.1"/>
    </source>
</evidence>
<dbReference type="OrthoDB" id="1046782at2759"/>